<feature type="domain" description="HTH luxR-type" evidence="4">
    <location>
        <begin position="849"/>
        <end position="914"/>
    </location>
</feature>
<dbReference type="SMART" id="SM00421">
    <property type="entry name" value="HTH_LUXR"/>
    <property type="match status" value="1"/>
</dbReference>
<dbReference type="Pfam" id="PF13191">
    <property type="entry name" value="AAA_16"/>
    <property type="match status" value="1"/>
</dbReference>
<dbReference type="EMBL" id="BAABDQ010000012">
    <property type="protein sequence ID" value="GAA3567023.1"/>
    <property type="molecule type" value="Genomic_DNA"/>
</dbReference>
<evidence type="ECO:0000313" key="5">
    <source>
        <dbReference type="EMBL" id="GAA3567023.1"/>
    </source>
</evidence>
<feature type="region of interest" description="Disordered" evidence="3">
    <location>
        <begin position="832"/>
        <end position="852"/>
    </location>
</feature>
<evidence type="ECO:0000259" key="4">
    <source>
        <dbReference type="PROSITE" id="PS50043"/>
    </source>
</evidence>
<dbReference type="InterPro" id="IPR000792">
    <property type="entry name" value="Tscrpt_reg_LuxR_C"/>
</dbReference>
<dbReference type="SMART" id="SM00382">
    <property type="entry name" value="AAA"/>
    <property type="match status" value="1"/>
</dbReference>
<comment type="caution">
    <text evidence="5">The sequence shown here is derived from an EMBL/GenBank/DDBJ whole genome shotgun (WGS) entry which is preliminary data.</text>
</comment>
<dbReference type="InterPro" id="IPR036388">
    <property type="entry name" value="WH-like_DNA-bd_sf"/>
</dbReference>
<dbReference type="Gene3D" id="1.25.40.10">
    <property type="entry name" value="Tetratricopeptide repeat domain"/>
    <property type="match status" value="1"/>
</dbReference>
<accession>A0ABP6XLA3</accession>
<evidence type="ECO:0000256" key="2">
    <source>
        <dbReference type="ARBA" id="ARBA00022840"/>
    </source>
</evidence>
<evidence type="ECO:0000313" key="6">
    <source>
        <dbReference type="Proteomes" id="UP001500630"/>
    </source>
</evidence>
<dbReference type="Gene3D" id="1.10.10.10">
    <property type="entry name" value="Winged helix-like DNA-binding domain superfamily/Winged helix DNA-binding domain"/>
    <property type="match status" value="1"/>
</dbReference>
<dbReference type="Gene3D" id="3.40.50.300">
    <property type="entry name" value="P-loop containing nucleotide triphosphate hydrolases"/>
    <property type="match status" value="1"/>
</dbReference>
<organism evidence="5 6">
    <name type="scientific">Nonomuraea rosea</name>
    <dbReference type="NCBI Taxonomy" id="638574"/>
    <lineage>
        <taxon>Bacteria</taxon>
        <taxon>Bacillati</taxon>
        <taxon>Actinomycetota</taxon>
        <taxon>Actinomycetes</taxon>
        <taxon>Streptosporangiales</taxon>
        <taxon>Streptosporangiaceae</taxon>
        <taxon>Nonomuraea</taxon>
    </lineage>
</organism>
<dbReference type="PANTHER" id="PTHR16305:SF35">
    <property type="entry name" value="TRANSCRIPTIONAL ACTIVATOR DOMAIN"/>
    <property type="match status" value="1"/>
</dbReference>
<sequence length="926" mass="99223">MSLMVLIERDEALDVLHEQLAGALSGRGRVAMVSGAVGVGKSALLEAVAEQAIERGALAVTATGSPLERDLRLGVIGQLIQDAPLMAAELELALAMLAEGAAAAGRGADVDAQLVHALCTVLLQLSERCPLVLIIDDVHFADRESMICLAYLARRVRFARISAVFSTVDHGAGSEGLLEAELLRQQHCRRVHLAPLSESGATAMAVDAVGLTAAERFGGGWHAATGGNPLLITALVQDYQAQQRARGGEPPEELVPEGWYGRAVLACLTRGEHRMLPAARGLAALGTAEQLDRLVGETPEDVAGGLLALAGAGLVVDGRFRTEAAGAAVLAGMTDEDRMGLHHKAAVLAYERGAQPADVAAHLLRADRVDAPWVVPVLEDAARHALREGSVERAVSYLRLAWTECADERERTKITTMLIRAEWRINPAAPAVRLTQLTDALRRGWLRGSDAAVLARALLWHGRAEEAEEVLQHVLRDAESDPETAAELLIIVPWLRVTHPGVRLPAPPDVEVRSVAAARRLKTTRSLVRVLTERPGEQALAVEPILRGCHLDEMSMETVENALLALTFSERPDLAAPWCDAFIQEASTRNAPSRRARLAAIRAEIAVRQGDMPAAIAHARAALAAIPLTSWGVTAGGPLGSLMLAATATGAYDLVHEQLDQVVLDSMFDTRYGLAYLHARGRYSLATGHPALALRDLLRCGELMESWEMDAPGLIPWRAEAAAACLLMGDVDESARLVGEQLKRCTPETPRAHGMAMRVLAGLSELRHRPMLLRRAADLLRQAGDDYELARVLVDLADAFHELGEFRRSGMIAAWARSVASRCQAEPLLAALSSGESSGGRHSRGTGVHGRSAELLSEAEQRVAVLAATGHTNQEIAAKLYLTVSTVEQHLTRTYRKLGISRRTELPATLDLTPPRSGDPGVAGVH</sequence>
<reference evidence="6" key="1">
    <citation type="journal article" date="2019" name="Int. J. Syst. Evol. Microbiol.">
        <title>The Global Catalogue of Microorganisms (GCM) 10K type strain sequencing project: providing services to taxonomists for standard genome sequencing and annotation.</title>
        <authorList>
            <consortium name="The Broad Institute Genomics Platform"/>
            <consortium name="The Broad Institute Genome Sequencing Center for Infectious Disease"/>
            <person name="Wu L."/>
            <person name="Ma J."/>
        </authorList>
    </citation>
    <scope>NUCLEOTIDE SEQUENCE [LARGE SCALE GENOMIC DNA]</scope>
    <source>
        <strain evidence="6">JCM 17326</strain>
    </source>
</reference>
<evidence type="ECO:0000256" key="1">
    <source>
        <dbReference type="ARBA" id="ARBA00022741"/>
    </source>
</evidence>
<dbReference type="Pfam" id="PF00196">
    <property type="entry name" value="GerE"/>
    <property type="match status" value="1"/>
</dbReference>
<dbReference type="InterPro" id="IPR011990">
    <property type="entry name" value="TPR-like_helical_dom_sf"/>
</dbReference>
<dbReference type="SUPFAM" id="SSF52540">
    <property type="entry name" value="P-loop containing nucleoside triphosphate hydrolases"/>
    <property type="match status" value="1"/>
</dbReference>
<keyword evidence="1" id="KW-0547">Nucleotide-binding</keyword>
<keyword evidence="2" id="KW-0067">ATP-binding</keyword>
<evidence type="ECO:0000256" key="3">
    <source>
        <dbReference type="SAM" id="MobiDB-lite"/>
    </source>
</evidence>
<dbReference type="InterPro" id="IPR027417">
    <property type="entry name" value="P-loop_NTPase"/>
</dbReference>
<keyword evidence="6" id="KW-1185">Reference proteome</keyword>
<gene>
    <name evidence="5" type="ORF">GCM10022419_054660</name>
</gene>
<name>A0ABP6XLA3_9ACTN</name>
<dbReference type="PRINTS" id="PR00038">
    <property type="entry name" value="HTHLUXR"/>
</dbReference>
<dbReference type="PROSITE" id="PS00622">
    <property type="entry name" value="HTH_LUXR_1"/>
    <property type="match status" value="1"/>
</dbReference>
<protein>
    <recommendedName>
        <fullName evidence="4">HTH luxR-type domain-containing protein</fullName>
    </recommendedName>
</protein>
<dbReference type="PANTHER" id="PTHR16305">
    <property type="entry name" value="TESTICULAR SOLUBLE ADENYLYL CYCLASE"/>
    <property type="match status" value="1"/>
</dbReference>
<dbReference type="InterPro" id="IPR003593">
    <property type="entry name" value="AAA+_ATPase"/>
</dbReference>
<dbReference type="SUPFAM" id="SSF46894">
    <property type="entry name" value="C-terminal effector domain of the bipartite response regulators"/>
    <property type="match status" value="1"/>
</dbReference>
<dbReference type="Proteomes" id="UP001500630">
    <property type="component" value="Unassembled WGS sequence"/>
</dbReference>
<dbReference type="InterPro" id="IPR041664">
    <property type="entry name" value="AAA_16"/>
</dbReference>
<proteinExistence type="predicted"/>
<dbReference type="PROSITE" id="PS50043">
    <property type="entry name" value="HTH_LUXR_2"/>
    <property type="match status" value="1"/>
</dbReference>
<dbReference type="InterPro" id="IPR016032">
    <property type="entry name" value="Sig_transdc_resp-reg_C-effctor"/>
</dbReference>
<dbReference type="CDD" id="cd06170">
    <property type="entry name" value="LuxR_C_like"/>
    <property type="match status" value="1"/>
</dbReference>